<protein>
    <submittedName>
        <fullName evidence="1">ATP-binding protein</fullName>
    </submittedName>
</protein>
<proteinExistence type="predicted"/>
<organism evidence="1 2">
    <name type="scientific">Hansschlegelia zhihuaiae</name>
    <dbReference type="NCBI Taxonomy" id="405005"/>
    <lineage>
        <taxon>Bacteria</taxon>
        <taxon>Pseudomonadati</taxon>
        <taxon>Pseudomonadota</taxon>
        <taxon>Alphaproteobacteria</taxon>
        <taxon>Hyphomicrobiales</taxon>
        <taxon>Methylopilaceae</taxon>
        <taxon>Hansschlegelia</taxon>
    </lineage>
</organism>
<dbReference type="AlphaFoldDB" id="A0A4Q0M4V7"/>
<dbReference type="SUPFAM" id="SSF52540">
    <property type="entry name" value="P-loop containing nucleoside triphosphate hydrolases"/>
    <property type="match status" value="1"/>
</dbReference>
<dbReference type="OrthoDB" id="5288220at2"/>
<evidence type="ECO:0000313" key="2">
    <source>
        <dbReference type="Proteomes" id="UP000289708"/>
    </source>
</evidence>
<dbReference type="RefSeq" id="WP_128779364.1">
    <property type="nucleotide sequence ID" value="NZ_RYFI01000029.1"/>
</dbReference>
<accession>A0A4Q0M4V7</accession>
<keyword evidence="1" id="KW-0547">Nucleotide-binding</keyword>
<evidence type="ECO:0000313" key="1">
    <source>
        <dbReference type="EMBL" id="RXF67954.1"/>
    </source>
</evidence>
<name>A0A4Q0M4V7_9HYPH</name>
<dbReference type="Pfam" id="PF05621">
    <property type="entry name" value="TniB"/>
    <property type="match status" value="1"/>
</dbReference>
<reference evidence="1 2" key="1">
    <citation type="submission" date="2018-12" db="EMBL/GenBank/DDBJ databases">
        <title>bacterium Hansschlegelia zhihuaiae S113.</title>
        <authorList>
            <person name="He J."/>
        </authorList>
    </citation>
    <scope>NUCLEOTIDE SEQUENCE [LARGE SCALE GENOMIC DNA]</scope>
    <source>
        <strain evidence="1 2">S 113</strain>
    </source>
</reference>
<keyword evidence="1" id="KW-0067">ATP-binding</keyword>
<keyword evidence="2" id="KW-1185">Reference proteome</keyword>
<sequence>MSDIKTGAVQAPVNLVDRIKANRSDIRTSVSDSVAAVQQVYVPTQNDKLLTVEFDRLFDSIVREIEWQAEGKNSASALRGGRVLIVTGDAGVGKTRALSRQYQTRPELVGFGEIGSGCPLLSVVAPSPFTLGVLGNEIVRKLGYHSRREIKQSEVWPMVKAMFREHQVRILHIDEAQHGDHVNWSTATQIENTLKGLLQDPEWTIWLILSGLPEVARFCQGDRSISRRTSQVRFNRVTRDHVPAMRKVVRDLMKACPTVEFEQMLTDEFMLRLIHAADGRFGVLVEFVQDALEACLAAGDRVLNGDHFADAYASRTGDEREEMNVFIAQDYDTIDVAGALWEAPVVDEVALSRAQLRRRTVAAAKAAGRRS</sequence>
<gene>
    <name evidence="1" type="ORF">EK403_20740</name>
</gene>
<comment type="caution">
    <text evidence="1">The sequence shown here is derived from an EMBL/GenBank/DDBJ whole genome shotgun (WGS) entry which is preliminary data.</text>
</comment>
<dbReference type="GO" id="GO:0005524">
    <property type="term" value="F:ATP binding"/>
    <property type="evidence" value="ECO:0007669"/>
    <property type="project" value="UniProtKB-KW"/>
</dbReference>
<dbReference type="InterPro" id="IPR008868">
    <property type="entry name" value="TniB"/>
</dbReference>
<dbReference type="InterPro" id="IPR027417">
    <property type="entry name" value="P-loop_NTPase"/>
</dbReference>
<dbReference type="EMBL" id="RYFI01000029">
    <property type="protein sequence ID" value="RXF67954.1"/>
    <property type="molecule type" value="Genomic_DNA"/>
</dbReference>
<dbReference type="Proteomes" id="UP000289708">
    <property type="component" value="Unassembled WGS sequence"/>
</dbReference>